<organism evidence="3 4">
    <name type="scientific">Saccharopolyspora endophytica</name>
    <dbReference type="NCBI Taxonomy" id="543886"/>
    <lineage>
        <taxon>Bacteria</taxon>
        <taxon>Bacillati</taxon>
        <taxon>Actinomycetota</taxon>
        <taxon>Actinomycetes</taxon>
        <taxon>Pseudonocardiales</taxon>
        <taxon>Pseudonocardiaceae</taxon>
        <taxon>Saccharopolyspora</taxon>
    </lineage>
</organism>
<keyword evidence="2" id="KW-0812">Transmembrane</keyword>
<comment type="caution">
    <text evidence="3">The sequence shown here is derived from an EMBL/GenBank/DDBJ whole genome shotgun (WGS) entry which is preliminary data.</text>
</comment>
<keyword evidence="4" id="KW-1185">Reference proteome</keyword>
<gene>
    <name evidence="3" type="ORF">KBO27_06555</name>
</gene>
<evidence type="ECO:0000313" key="4">
    <source>
        <dbReference type="Proteomes" id="UP000674084"/>
    </source>
</evidence>
<name>A0ABS5DBF6_9PSEU</name>
<dbReference type="Gene3D" id="3.40.50.720">
    <property type="entry name" value="NAD(P)-binding Rossmann-like Domain"/>
    <property type="match status" value="1"/>
</dbReference>
<accession>A0ABS5DBF6</accession>
<dbReference type="InterPro" id="IPR036291">
    <property type="entry name" value="NAD(P)-bd_dom_sf"/>
</dbReference>
<dbReference type="SUPFAM" id="SSF51735">
    <property type="entry name" value="NAD(P)-binding Rossmann-fold domains"/>
    <property type="match status" value="1"/>
</dbReference>
<dbReference type="RefSeq" id="WP_210969032.1">
    <property type="nucleotide sequence ID" value="NZ_JAGPXE010000002.1"/>
</dbReference>
<dbReference type="EMBL" id="JAGPXE010000002">
    <property type="protein sequence ID" value="MBQ0923597.1"/>
    <property type="molecule type" value="Genomic_DNA"/>
</dbReference>
<keyword evidence="2" id="KW-0472">Membrane</keyword>
<feature type="region of interest" description="Disordered" evidence="1">
    <location>
        <begin position="1"/>
        <end position="25"/>
    </location>
</feature>
<evidence type="ECO:0000256" key="2">
    <source>
        <dbReference type="SAM" id="Phobius"/>
    </source>
</evidence>
<feature type="transmembrane region" description="Helical" evidence="2">
    <location>
        <begin position="44"/>
        <end position="65"/>
    </location>
</feature>
<dbReference type="Proteomes" id="UP000674084">
    <property type="component" value="Unassembled WGS sequence"/>
</dbReference>
<protein>
    <submittedName>
        <fullName evidence="3">Uncharacterized protein</fullName>
    </submittedName>
</protein>
<proteinExistence type="predicted"/>
<reference evidence="3 4" key="1">
    <citation type="submission" date="2021-04" db="EMBL/GenBank/DDBJ databases">
        <title>Whole-genome sequencing of Saccharopolyspora endophytica KCTC 19397.</title>
        <authorList>
            <person name="Ay H."/>
            <person name="Saygin H."/>
            <person name="Sahin N."/>
        </authorList>
    </citation>
    <scope>NUCLEOTIDE SEQUENCE [LARGE SCALE GENOMIC DNA]</scope>
    <source>
        <strain evidence="3 4">KCTC 19397</strain>
    </source>
</reference>
<evidence type="ECO:0000256" key="1">
    <source>
        <dbReference type="SAM" id="MobiDB-lite"/>
    </source>
</evidence>
<evidence type="ECO:0000313" key="3">
    <source>
        <dbReference type="EMBL" id="MBQ0923597.1"/>
    </source>
</evidence>
<sequence length="85" mass="9028">MTGQPGDADVQNDSIRSGFRSGTHDEQALLARTPLRRLAAPEDIAAAIGFLISPAAFFTCVLLPIDGELMIDGTFDQPQCTEPAP</sequence>
<keyword evidence="2" id="KW-1133">Transmembrane helix</keyword>